<accession>A0ACA9RG07</accession>
<dbReference type="EMBL" id="CAJVQC010052204">
    <property type="protein sequence ID" value="CAG8791299.1"/>
    <property type="molecule type" value="Genomic_DNA"/>
</dbReference>
<organism evidence="1 2">
    <name type="scientific">Racocetra persica</name>
    <dbReference type="NCBI Taxonomy" id="160502"/>
    <lineage>
        <taxon>Eukaryota</taxon>
        <taxon>Fungi</taxon>
        <taxon>Fungi incertae sedis</taxon>
        <taxon>Mucoromycota</taxon>
        <taxon>Glomeromycotina</taxon>
        <taxon>Glomeromycetes</taxon>
        <taxon>Diversisporales</taxon>
        <taxon>Gigasporaceae</taxon>
        <taxon>Racocetra</taxon>
    </lineage>
</organism>
<keyword evidence="2" id="KW-1185">Reference proteome</keyword>
<dbReference type="Proteomes" id="UP000789920">
    <property type="component" value="Unassembled WGS sequence"/>
</dbReference>
<reference evidence="1" key="1">
    <citation type="submission" date="2021-06" db="EMBL/GenBank/DDBJ databases">
        <authorList>
            <person name="Kallberg Y."/>
            <person name="Tangrot J."/>
            <person name="Rosling A."/>
        </authorList>
    </citation>
    <scope>NUCLEOTIDE SEQUENCE</scope>
    <source>
        <strain evidence="1">MA461A</strain>
    </source>
</reference>
<evidence type="ECO:0000313" key="2">
    <source>
        <dbReference type="Proteomes" id="UP000789920"/>
    </source>
</evidence>
<evidence type="ECO:0000313" key="1">
    <source>
        <dbReference type="EMBL" id="CAG8791299.1"/>
    </source>
</evidence>
<name>A0ACA9RG07_9GLOM</name>
<feature type="non-terminal residue" evidence="1">
    <location>
        <position position="163"/>
    </location>
</feature>
<sequence length="163" mass="18263">MVEAVILVEDMDSDFRLSFGRLKLWTVISVEVVGDNSVEVVDIISIEVVGDNSVEVVDIAVGDLVVDVEWLFLSFGRRFWLKLWMIKVVDSEIVGDDSVKVVAVEVVEDAVDGDFGFKLWVMISIETMILIEVMDGDFEQIAVGDFGFKLWTVILIEVISDEV</sequence>
<gene>
    <name evidence="1" type="ORF">RPERSI_LOCUS19204</name>
</gene>
<proteinExistence type="predicted"/>
<comment type="caution">
    <text evidence="1">The sequence shown here is derived from an EMBL/GenBank/DDBJ whole genome shotgun (WGS) entry which is preliminary data.</text>
</comment>
<protein>
    <submittedName>
        <fullName evidence="1">5713_t:CDS:1</fullName>
    </submittedName>
</protein>